<organism evidence="2">
    <name type="scientific">uncultured Caudovirales phage</name>
    <dbReference type="NCBI Taxonomy" id="2100421"/>
    <lineage>
        <taxon>Viruses</taxon>
        <taxon>Duplodnaviria</taxon>
        <taxon>Heunggongvirae</taxon>
        <taxon>Uroviricota</taxon>
        <taxon>Caudoviricetes</taxon>
        <taxon>Peduoviridae</taxon>
        <taxon>Maltschvirus</taxon>
        <taxon>Maltschvirus maltsch</taxon>
    </lineage>
</organism>
<name>A0A6J5NJP5_9CAUD</name>
<accession>A0A6J5NJP5</accession>
<proteinExistence type="predicted"/>
<gene>
    <name evidence="2" type="ORF">UFOVP704_37</name>
</gene>
<evidence type="ECO:0000313" key="2">
    <source>
        <dbReference type="EMBL" id="CAB4158942.1"/>
    </source>
</evidence>
<dbReference type="EMBL" id="LR796675">
    <property type="protein sequence ID" value="CAB4158942.1"/>
    <property type="molecule type" value="Genomic_DNA"/>
</dbReference>
<feature type="compositionally biased region" description="Low complexity" evidence="1">
    <location>
        <begin position="731"/>
        <end position="751"/>
    </location>
</feature>
<sequence length="762" mass="85943">MSIDINNLMRGTLSKTLMQQQPKVSAFSKPPANGTPGSFDLKNTTKENPSNLNIDLAPKDWRVVPKDQPEEAKKITGFIKQQFDLAYRSRQEMELEWVMATAFFEGRQWFRINSQARNLETLQNEHEPNRYMTVNKMRPLIDGVVGKLTQCAPDSSAVPISSNPVDLMASDEANFIVNHYNRKFDRETQTKERVRWACVCGTSFLKIFWDASHEQIVPQMDATGSEVIGHTSMRVGDVVEQILPAFDVYFDPTAKRDADIRWMIHAMVKPLSWFVDKYGEEGKLVKPDGQTGTNAGYVDTYLDGTNGNGRGWVPPSPSNLGNTDTKKQAAIVYEYWEKPTTLYPNGRYIVSTNSCLLYAGPWPYKKKDSFPFIPLRWQPRSGTPYGYSLGWDLCSLQLTYNRVYSRLIEQFESQKDYILVENLSGVGADAYDNTGDSIDDKNRIYRRINYKRGSHPPAIQRAPGIGSDLFPLLQMLEKDMMDVAGLHDVSQGQASAGTPAESVRLLQRSDNTQHSFIRADIEISASKIKEWEVSLIEQFAIVPFIGNIQGKMLPQDQIQQGVMRFDALRSGGQYRIVYIPGSSMDDSPEQKLQKLAALRQMGVFGDPTDPDTNRLFIELANIPNASRIYQHLDQQAQKQAMMQQQQAAMMQQQAAMEAQAKQEQFNPEIEQMKMQLDLQKQQTLIQAKLEADISLHAAKAGIDAQQNEEYAMTELGKSQIMEPEVPIDAMGGQQQPPMPQQSMPQMLPQSGAQQPPTMGGMF</sequence>
<evidence type="ECO:0000256" key="1">
    <source>
        <dbReference type="SAM" id="MobiDB-lite"/>
    </source>
</evidence>
<feature type="region of interest" description="Disordered" evidence="1">
    <location>
        <begin position="21"/>
        <end position="49"/>
    </location>
</feature>
<dbReference type="InterPro" id="IPR032427">
    <property type="entry name" value="P22_portal"/>
</dbReference>
<reference evidence="2" key="1">
    <citation type="submission" date="2020-04" db="EMBL/GenBank/DDBJ databases">
        <authorList>
            <person name="Chiriac C."/>
            <person name="Salcher M."/>
            <person name="Ghai R."/>
            <person name="Kavagutti S V."/>
        </authorList>
    </citation>
    <scope>NUCLEOTIDE SEQUENCE</scope>
</reference>
<protein>
    <submittedName>
        <fullName evidence="2">Uncharacterized protein</fullName>
    </submittedName>
</protein>
<feature type="region of interest" description="Disordered" evidence="1">
    <location>
        <begin position="731"/>
        <end position="762"/>
    </location>
</feature>
<dbReference type="Pfam" id="PF16510">
    <property type="entry name" value="P22_portal"/>
    <property type="match status" value="1"/>
</dbReference>